<dbReference type="Gramene" id="OBART10G06820.1">
    <property type="protein sequence ID" value="OBART10G06820.1"/>
    <property type="gene ID" value="OBART10G06820"/>
</dbReference>
<dbReference type="EnsemblPlants" id="OBART10G06820.1">
    <property type="protein sequence ID" value="OBART10G06820.1"/>
    <property type="gene ID" value="OBART10G06820"/>
</dbReference>
<dbReference type="PaxDb" id="65489-OBART10G06820.1"/>
<protein>
    <submittedName>
        <fullName evidence="2">Uncharacterized protein</fullName>
    </submittedName>
</protein>
<name>A0A0D3HCL2_9ORYZ</name>
<accession>A0A0D3HCL2</accession>
<feature type="region of interest" description="Disordered" evidence="1">
    <location>
        <begin position="1"/>
        <end position="32"/>
    </location>
</feature>
<reference evidence="2" key="2">
    <citation type="submission" date="2015-03" db="UniProtKB">
        <authorList>
            <consortium name="EnsemblPlants"/>
        </authorList>
    </citation>
    <scope>IDENTIFICATION</scope>
</reference>
<organism evidence="2">
    <name type="scientific">Oryza barthii</name>
    <dbReference type="NCBI Taxonomy" id="65489"/>
    <lineage>
        <taxon>Eukaryota</taxon>
        <taxon>Viridiplantae</taxon>
        <taxon>Streptophyta</taxon>
        <taxon>Embryophyta</taxon>
        <taxon>Tracheophyta</taxon>
        <taxon>Spermatophyta</taxon>
        <taxon>Magnoliopsida</taxon>
        <taxon>Liliopsida</taxon>
        <taxon>Poales</taxon>
        <taxon>Poaceae</taxon>
        <taxon>BOP clade</taxon>
        <taxon>Oryzoideae</taxon>
        <taxon>Oryzeae</taxon>
        <taxon>Oryzinae</taxon>
        <taxon>Oryza</taxon>
    </lineage>
</organism>
<evidence type="ECO:0000256" key="1">
    <source>
        <dbReference type="SAM" id="MobiDB-lite"/>
    </source>
</evidence>
<sequence>MDERHGSRKKLADDVDNEHVGNGVEPSPTEELPDGAVVEIVHLIDYVPLCSELFETVDEAPQLVGPAAEAYVGDEAEEEANLHHSKPLVVLDNRAGQLHQLFVFTMRPSACLYYNDVLRRV</sequence>
<feature type="compositionally biased region" description="Basic and acidic residues" evidence="1">
    <location>
        <begin position="1"/>
        <end position="19"/>
    </location>
</feature>
<dbReference type="Proteomes" id="UP000026960">
    <property type="component" value="Chromosome 10"/>
</dbReference>
<evidence type="ECO:0000313" key="3">
    <source>
        <dbReference type="Proteomes" id="UP000026960"/>
    </source>
</evidence>
<proteinExistence type="predicted"/>
<reference evidence="2" key="1">
    <citation type="journal article" date="2009" name="Rice">
        <title>De Novo Next Generation Sequencing of Plant Genomes.</title>
        <authorList>
            <person name="Rounsley S."/>
            <person name="Marri P.R."/>
            <person name="Yu Y."/>
            <person name="He R."/>
            <person name="Sisneros N."/>
            <person name="Goicoechea J.L."/>
            <person name="Lee S.J."/>
            <person name="Angelova A."/>
            <person name="Kudrna D."/>
            <person name="Luo M."/>
            <person name="Affourtit J."/>
            <person name="Desany B."/>
            <person name="Knight J."/>
            <person name="Niazi F."/>
            <person name="Egholm M."/>
            <person name="Wing R.A."/>
        </authorList>
    </citation>
    <scope>NUCLEOTIDE SEQUENCE [LARGE SCALE GENOMIC DNA]</scope>
    <source>
        <strain evidence="2">cv. IRGC 105608</strain>
    </source>
</reference>
<keyword evidence="3" id="KW-1185">Reference proteome</keyword>
<dbReference type="HOGENOM" id="CLU_2041612_0_0_1"/>
<evidence type="ECO:0000313" key="2">
    <source>
        <dbReference type="EnsemblPlants" id="OBART10G06820.1"/>
    </source>
</evidence>
<dbReference type="AlphaFoldDB" id="A0A0D3HCL2"/>